<proteinExistence type="predicted"/>
<dbReference type="Pfam" id="PF13403">
    <property type="entry name" value="Hint_2"/>
    <property type="match status" value="1"/>
</dbReference>
<dbReference type="SUPFAM" id="SSF51294">
    <property type="entry name" value="Hedgehog/intein (Hint) domain"/>
    <property type="match status" value="1"/>
</dbReference>
<dbReference type="InterPro" id="IPR028992">
    <property type="entry name" value="Hedgehog/Intein_dom"/>
</dbReference>
<dbReference type="InterPro" id="IPR036844">
    <property type="entry name" value="Hint_dom_sf"/>
</dbReference>
<evidence type="ECO:0000313" key="2">
    <source>
        <dbReference type="EMBL" id="CUH50892.1"/>
    </source>
</evidence>
<sequence length="366" mass="39948">MPPINLILNGTFDQGSTHWSGSDLETNHREGAYLGNGSRNRVAEIDGRRGQTTVMEQSFVVSRGTSTSLNFDAALRTASNGNAGREGFDVEILDSDNNVIAFLAVRPTQNGFVEFSLPVTFPEAGTYKLRMTERGPNDSLGAIVDNIELMVCFHGNTGLRTATGAKPARDIQVGDLVHTANGLRPVRWVGRRRLHSGDLRADPKLLPVKITAGALGGGLPQRDLWVSRQHRMLVNSPVCERMFGASEVLVAAVRLCGLPGIEIDTSMQELDYVHLLFDAHEVVYAEGAPSESLLWGAFTRAALSDAAVEEILKLFSELQRAESSPQPAHVIPDIKQQKRLVWRLAKNGRDVLESYSPVSETLRKAG</sequence>
<dbReference type="EMBL" id="CYPW01000004">
    <property type="protein sequence ID" value="CUH50892.1"/>
    <property type="molecule type" value="Genomic_DNA"/>
</dbReference>
<protein>
    <recommendedName>
        <fullName evidence="1">Hedgehog/Intein (Hint) domain-containing protein</fullName>
    </recommendedName>
</protein>
<dbReference type="RefSeq" id="WP_058238273.1">
    <property type="nucleotide sequence ID" value="NZ_CYPW01000004.1"/>
</dbReference>
<dbReference type="Gene3D" id="2.60.120.260">
    <property type="entry name" value="Galactose-binding domain-like"/>
    <property type="match status" value="1"/>
</dbReference>
<feature type="domain" description="Hedgehog/Intein (Hint)" evidence="1">
    <location>
        <begin position="151"/>
        <end position="296"/>
    </location>
</feature>
<name>A0A0N7LRI2_9RHOB</name>
<dbReference type="Proteomes" id="UP000054823">
    <property type="component" value="Unassembled WGS sequence"/>
</dbReference>
<accession>A0A0N7LRI2</accession>
<dbReference type="AlphaFoldDB" id="A0A0N7LRI2"/>
<reference evidence="2 3" key="1">
    <citation type="submission" date="2015-09" db="EMBL/GenBank/DDBJ databases">
        <authorList>
            <consortium name="Swine Surveillance"/>
        </authorList>
    </citation>
    <scope>NUCLEOTIDE SEQUENCE [LARGE SCALE GENOMIC DNA]</scope>
    <source>
        <strain evidence="2 3">CECT 7688</strain>
    </source>
</reference>
<keyword evidence="3" id="KW-1185">Reference proteome</keyword>
<dbReference type="OrthoDB" id="6305173at2"/>
<gene>
    <name evidence="2" type="ORF">SHM7688_00323</name>
</gene>
<evidence type="ECO:0000259" key="1">
    <source>
        <dbReference type="Pfam" id="PF13403"/>
    </source>
</evidence>
<organism evidence="2 3">
    <name type="scientific">Shimia marina</name>
    <dbReference type="NCBI Taxonomy" id="321267"/>
    <lineage>
        <taxon>Bacteria</taxon>
        <taxon>Pseudomonadati</taxon>
        <taxon>Pseudomonadota</taxon>
        <taxon>Alphaproteobacteria</taxon>
        <taxon>Rhodobacterales</taxon>
        <taxon>Roseobacteraceae</taxon>
    </lineage>
</organism>
<dbReference type="STRING" id="321267.SHM7688_00323"/>
<evidence type="ECO:0000313" key="3">
    <source>
        <dbReference type="Proteomes" id="UP000054823"/>
    </source>
</evidence>